<dbReference type="AlphaFoldDB" id="A0A8J2ZFC0"/>
<dbReference type="CDD" id="cd00801">
    <property type="entry name" value="INT_P4_C"/>
    <property type="match status" value="1"/>
</dbReference>
<protein>
    <submittedName>
        <fullName evidence="6">Integrase</fullName>
    </submittedName>
</protein>
<dbReference type="InterPro" id="IPR010998">
    <property type="entry name" value="Integrase_recombinase_N"/>
</dbReference>
<evidence type="ECO:0000256" key="3">
    <source>
        <dbReference type="ARBA" id="ARBA00023125"/>
    </source>
</evidence>
<dbReference type="EMBL" id="BMKS01000031">
    <property type="protein sequence ID" value="GGG52591.1"/>
    <property type="molecule type" value="Genomic_DNA"/>
</dbReference>
<evidence type="ECO:0000259" key="5">
    <source>
        <dbReference type="PROSITE" id="PS51898"/>
    </source>
</evidence>
<keyword evidence="4" id="KW-0233">DNA recombination</keyword>
<dbReference type="InterPro" id="IPR025166">
    <property type="entry name" value="Integrase_DNA_bind_dom"/>
</dbReference>
<dbReference type="Proteomes" id="UP000597507">
    <property type="component" value="Unassembled WGS sequence"/>
</dbReference>
<dbReference type="Gene3D" id="3.30.160.390">
    <property type="entry name" value="Integrase, DNA-binding domain"/>
    <property type="match status" value="1"/>
</dbReference>
<dbReference type="SUPFAM" id="SSF56349">
    <property type="entry name" value="DNA breaking-rejoining enzymes"/>
    <property type="match status" value="1"/>
</dbReference>
<keyword evidence="7" id="KW-1185">Reference proteome</keyword>
<gene>
    <name evidence="6" type="primary">int</name>
    <name evidence="6" type="ORF">GCM10010964_44660</name>
</gene>
<dbReference type="Pfam" id="PF13356">
    <property type="entry name" value="Arm-DNA-bind_3"/>
    <property type="match status" value="1"/>
</dbReference>
<sequence length="405" mass="44335">MFDADLAGFGLRVTARGTKTFLFQYNAGPHVKRRVVIGTFGAEMTTAQARKQAEVLRGQVRESRDPVAERRAARAAALEAEARAKAAEAAARYTVTAMIDQWAEHHLSQRSASYRRRVPRELKAALSDWKAVPAASFAHADAVRVLDAVKAVRGPVATNRLRAVARACWGWAVKRGAMERNPWEVTPQPAREVARERVLSDAELAAIWHAAGRLGAPWTAILRLLILTGQRRGEVAGMRWAEVDLEAGVWSLPGDRTKNRRPHDVPLSAEAVGIIRAVRRRKADRLVFEGVNGNPPSGFGKMKARLDAALADAARQGGPEVAPWTLHDLRRTVATGLQRLGVRLEVIEAVLNHVSGSRAGIVGVYQRHGWAREKAEALRGWAAHVMRYVDGGAAVSNVVPLRKAR</sequence>
<proteinExistence type="inferred from homology"/>
<evidence type="ECO:0000313" key="7">
    <source>
        <dbReference type="Proteomes" id="UP000597507"/>
    </source>
</evidence>
<dbReference type="InterPro" id="IPR011010">
    <property type="entry name" value="DNA_brk_join_enz"/>
</dbReference>
<accession>A0A8J2ZFC0</accession>
<feature type="domain" description="Tyr recombinase" evidence="5">
    <location>
        <begin position="194"/>
        <end position="379"/>
    </location>
</feature>
<comment type="caution">
    <text evidence="6">The sequence shown here is derived from an EMBL/GenBank/DDBJ whole genome shotgun (WGS) entry which is preliminary data.</text>
</comment>
<dbReference type="Gene3D" id="1.10.150.130">
    <property type="match status" value="1"/>
</dbReference>
<dbReference type="GO" id="GO:0003677">
    <property type="term" value="F:DNA binding"/>
    <property type="evidence" value="ECO:0007669"/>
    <property type="project" value="UniProtKB-KW"/>
</dbReference>
<dbReference type="InterPro" id="IPR038488">
    <property type="entry name" value="Integrase_DNA-bd_sf"/>
</dbReference>
<dbReference type="PANTHER" id="PTHR30629">
    <property type="entry name" value="PROPHAGE INTEGRASE"/>
    <property type="match status" value="1"/>
</dbReference>
<dbReference type="Gene3D" id="1.10.443.10">
    <property type="entry name" value="Intergrase catalytic core"/>
    <property type="match status" value="1"/>
</dbReference>
<evidence type="ECO:0000313" key="6">
    <source>
        <dbReference type="EMBL" id="GGG52591.1"/>
    </source>
</evidence>
<dbReference type="InterPro" id="IPR050808">
    <property type="entry name" value="Phage_Integrase"/>
</dbReference>
<organism evidence="6 7">
    <name type="scientific">Caldovatus sediminis</name>
    <dbReference type="NCBI Taxonomy" id="2041189"/>
    <lineage>
        <taxon>Bacteria</taxon>
        <taxon>Pseudomonadati</taxon>
        <taxon>Pseudomonadota</taxon>
        <taxon>Alphaproteobacteria</taxon>
        <taxon>Acetobacterales</taxon>
        <taxon>Roseomonadaceae</taxon>
        <taxon>Caldovatus</taxon>
    </lineage>
</organism>
<dbReference type="PANTHER" id="PTHR30629:SF2">
    <property type="entry name" value="PROPHAGE INTEGRASE INTS-RELATED"/>
    <property type="match status" value="1"/>
</dbReference>
<dbReference type="PROSITE" id="PS51898">
    <property type="entry name" value="TYR_RECOMBINASE"/>
    <property type="match status" value="1"/>
</dbReference>
<comment type="similarity">
    <text evidence="1">Belongs to the 'phage' integrase family.</text>
</comment>
<dbReference type="Pfam" id="PF00589">
    <property type="entry name" value="Phage_integrase"/>
    <property type="match status" value="1"/>
</dbReference>
<evidence type="ECO:0000256" key="2">
    <source>
        <dbReference type="ARBA" id="ARBA00022908"/>
    </source>
</evidence>
<dbReference type="GO" id="GO:0006310">
    <property type="term" value="P:DNA recombination"/>
    <property type="evidence" value="ECO:0007669"/>
    <property type="project" value="UniProtKB-KW"/>
</dbReference>
<keyword evidence="2" id="KW-0229">DNA integration</keyword>
<reference evidence="6 7" key="1">
    <citation type="journal article" date="2014" name="Int. J. Syst. Evol. Microbiol.">
        <title>Complete genome sequence of Corynebacterium casei LMG S-19264T (=DSM 44701T), isolated from a smear-ripened cheese.</title>
        <authorList>
            <consortium name="US DOE Joint Genome Institute (JGI-PGF)"/>
            <person name="Walter F."/>
            <person name="Albersmeier A."/>
            <person name="Kalinowski J."/>
            <person name="Ruckert C."/>
        </authorList>
    </citation>
    <scope>NUCLEOTIDE SEQUENCE [LARGE SCALE GENOMIC DNA]</scope>
    <source>
        <strain evidence="6 7">CGMCC 1.16330</strain>
    </source>
</reference>
<evidence type="ECO:0000256" key="1">
    <source>
        <dbReference type="ARBA" id="ARBA00008857"/>
    </source>
</evidence>
<dbReference type="InterPro" id="IPR002104">
    <property type="entry name" value="Integrase_catalytic"/>
</dbReference>
<name>A0A8J2ZFC0_9PROT</name>
<dbReference type="InterPro" id="IPR013762">
    <property type="entry name" value="Integrase-like_cat_sf"/>
</dbReference>
<dbReference type="GO" id="GO:0015074">
    <property type="term" value="P:DNA integration"/>
    <property type="evidence" value="ECO:0007669"/>
    <property type="project" value="UniProtKB-KW"/>
</dbReference>
<keyword evidence="3" id="KW-0238">DNA-binding</keyword>
<evidence type="ECO:0000256" key="4">
    <source>
        <dbReference type="ARBA" id="ARBA00023172"/>
    </source>
</evidence>